<dbReference type="AlphaFoldDB" id="A0AAN8E7F2"/>
<feature type="compositionally biased region" description="Basic and acidic residues" evidence="1">
    <location>
        <begin position="1"/>
        <end position="10"/>
    </location>
</feature>
<feature type="compositionally biased region" description="Polar residues" evidence="1">
    <location>
        <begin position="11"/>
        <end position="39"/>
    </location>
</feature>
<dbReference type="Proteomes" id="UP001316803">
    <property type="component" value="Unassembled WGS sequence"/>
</dbReference>
<feature type="region of interest" description="Disordered" evidence="1">
    <location>
        <begin position="1"/>
        <end position="116"/>
    </location>
</feature>
<name>A0AAN8E7F2_9EURO</name>
<protein>
    <submittedName>
        <fullName evidence="2">Uncharacterized protein</fullName>
    </submittedName>
</protein>
<keyword evidence="3" id="KW-1185">Reference proteome</keyword>
<comment type="caution">
    <text evidence="2">The sequence shown here is derived from an EMBL/GenBank/DDBJ whole genome shotgun (WGS) entry which is preliminary data.</text>
</comment>
<evidence type="ECO:0000313" key="3">
    <source>
        <dbReference type="Proteomes" id="UP001316803"/>
    </source>
</evidence>
<reference evidence="2 3" key="1">
    <citation type="submission" date="2022-12" db="EMBL/GenBank/DDBJ databases">
        <title>Genomic features and morphological characterization of a novel Knufia sp. strain isolated from spacecraft assembly facility.</title>
        <authorList>
            <person name="Teixeira M."/>
            <person name="Chander A.M."/>
            <person name="Stajich J.E."/>
            <person name="Venkateswaran K."/>
        </authorList>
    </citation>
    <scope>NUCLEOTIDE SEQUENCE [LARGE SCALE GENOMIC DNA]</scope>
    <source>
        <strain evidence="2 3">FJI-L2-BK-P2</strain>
    </source>
</reference>
<dbReference type="EMBL" id="JAKLMC020000062">
    <property type="protein sequence ID" value="KAK5947844.1"/>
    <property type="molecule type" value="Genomic_DNA"/>
</dbReference>
<evidence type="ECO:0000313" key="2">
    <source>
        <dbReference type="EMBL" id="KAK5947844.1"/>
    </source>
</evidence>
<organism evidence="2 3">
    <name type="scientific">Knufia fluminis</name>
    <dbReference type="NCBI Taxonomy" id="191047"/>
    <lineage>
        <taxon>Eukaryota</taxon>
        <taxon>Fungi</taxon>
        <taxon>Dikarya</taxon>
        <taxon>Ascomycota</taxon>
        <taxon>Pezizomycotina</taxon>
        <taxon>Eurotiomycetes</taxon>
        <taxon>Chaetothyriomycetidae</taxon>
        <taxon>Chaetothyriales</taxon>
        <taxon>Trichomeriaceae</taxon>
        <taxon>Knufia</taxon>
    </lineage>
</organism>
<accession>A0AAN8E7F2</accession>
<feature type="compositionally biased region" description="Basic and acidic residues" evidence="1">
    <location>
        <begin position="54"/>
        <end position="72"/>
    </location>
</feature>
<proteinExistence type="predicted"/>
<gene>
    <name evidence="2" type="ORF">OHC33_011109</name>
</gene>
<evidence type="ECO:0000256" key="1">
    <source>
        <dbReference type="SAM" id="MobiDB-lite"/>
    </source>
</evidence>
<sequence length="116" mass="12108">MSDPSGEFKDSSITGTERANQPDTAQNDYVSRTGQSEIKVQSDEAAVEAGGYEDPAKADSDKQLQADEKDAIDQSNIINERTRGAAKNYQEPGDTEGLGAAADGSDGRSRVAGGPA</sequence>